<dbReference type="AlphaFoldDB" id="A0A0G1FPC3"/>
<protein>
    <recommendedName>
        <fullName evidence="3">Transcriptional regulator</fullName>
    </recommendedName>
</protein>
<gene>
    <name evidence="1" type="ORF">UW07_C0017G0002</name>
</gene>
<organism evidence="1 2">
    <name type="scientific">Candidatus Nomurabacteria bacterium GW2011_GWF2_43_8</name>
    <dbReference type="NCBI Taxonomy" id="1618779"/>
    <lineage>
        <taxon>Bacteria</taxon>
        <taxon>Candidatus Nomuraibacteriota</taxon>
    </lineage>
</organism>
<reference evidence="1 2" key="1">
    <citation type="journal article" date="2015" name="Nature">
        <title>rRNA introns, odd ribosomes, and small enigmatic genomes across a large radiation of phyla.</title>
        <authorList>
            <person name="Brown C.T."/>
            <person name="Hug L.A."/>
            <person name="Thomas B.C."/>
            <person name="Sharon I."/>
            <person name="Castelle C.J."/>
            <person name="Singh A."/>
            <person name="Wilkins M.J."/>
            <person name="Williams K.H."/>
            <person name="Banfield J.F."/>
        </authorList>
    </citation>
    <scope>NUCLEOTIDE SEQUENCE [LARGE SCALE GENOMIC DNA]</scope>
</reference>
<comment type="caution">
    <text evidence="1">The sequence shown here is derived from an EMBL/GenBank/DDBJ whole genome shotgun (WGS) entry which is preliminary data.</text>
</comment>
<accession>A0A0G1FPC3</accession>
<dbReference type="EMBL" id="LCGX01000017">
    <property type="protein sequence ID" value="KKT24346.1"/>
    <property type="molecule type" value="Genomic_DNA"/>
</dbReference>
<sequence>MDRDLFLNGMEVLGKILGNSARVKIMRLFLLNRGKGFTGKDVAKRSRVSKDIVRRELRLLASVSFIKKRAKDWSFNSLFKYRGEFEDLLLSSDTLSKEAILNNFKKVGRVKLIIISGVFIKNHDSRVDLLIVGDHLKKRKIEKGIRKIEAEIGIELVYAVFDTKEFLYRLDMYDKLVRDILDYPHEVVLQTKEFSPTLIAKKL</sequence>
<evidence type="ECO:0000313" key="2">
    <source>
        <dbReference type="Proteomes" id="UP000033831"/>
    </source>
</evidence>
<dbReference type="Proteomes" id="UP000033831">
    <property type="component" value="Unassembled WGS sequence"/>
</dbReference>
<proteinExistence type="predicted"/>
<name>A0A0G1FPC3_9BACT</name>
<evidence type="ECO:0000313" key="1">
    <source>
        <dbReference type="EMBL" id="KKT24346.1"/>
    </source>
</evidence>
<evidence type="ECO:0008006" key="3">
    <source>
        <dbReference type="Google" id="ProtNLM"/>
    </source>
</evidence>